<dbReference type="EMBL" id="BOQM01000009">
    <property type="protein sequence ID" value="GIM84132.1"/>
    <property type="molecule type" value="Genomic_DNA"/>
</dbReference>
<evidence type="ECO:0000313" key="8">
    <source>
        <dbReference type="Proteomes" id="UP000677457"/>
    </source>
</evidence>
<evidence type="ECO:0000313" key="7">
    <source>
        <dbReference type="Proteomes" id="UP000315983"/>
    </source>
</evidence>
<comment type="caution">
    <text evidence="6">The sequence shown here is derived from an EMBL/GenBank/DDBJ whole genome shotgun (WGS) entry which is preliminary data.</text>
</comment>
<name>A0A542XKI1_SALAC</name>
<protein>
    <submittedName>
        <fullName evidence="6">Choice-of-anchor A domain-containing protein</fullName>
    </submittedName>
</protein>
<dbReference type="RefSeq" id="WP_029023861.1">
    <property type="nucleotide sequence ID" value="NZ_BOQM01000009.1"/>
</dbReference>
<gene>
    <name evidence="6" type="ORF">FB564_1425</name>
    <name evidence="5" type="ORF">Sar04_15800</name>
</gene>
<dbReference type="Proteomes" id="UP000677457">
    <property type="component" value="Unassembled WGS sequence"/>
</dbReference>
<feature type="signal peptide" evidence="3">
    <location>
        <begin position="1"/>
        <end position="33"/>
    </location>
</feature>
<dbReference type="InterPro" id="IPR026588">
    <property type="entry name" value="Choice_anch_A"/>
</dbReference>
<feature type="chain" id="PRO_5021942125" evidence="3">
    <location>
        <begin position="34"/>
        <end position="425"/>
    </location>
</feature>
<dbReference type="Proteomes" id="UP000315983">
    <property type="component" value="Unassembled WGS sequence"/>
</dbReference>
<dbReference type="EMBL" id="VFOL01000001">
    <property type="protein sequence ID" value="TQL36337.1"/>
    <property type="molecule type" value="Genomic_DNA"/>
</dbReference>
<keyword evidence="8" id="KW-1185">Reference proteome</keyword>
<dbReference type="GeneID" id="93770726"/>
<accession>A0A542XKI1</accession>
<evidence type="ECO:0000256" key="2">
    <source>
        <dbReference type="SAM" id="Phobius"/>
    </source>
</evidence>
<dbReference type="NCBIfam" id="TIGR04215">
    <property type="entry name" value="choice_anch_A"/>
    <property type="match status" value="1"/>
</dbReference>
<evidence type="ECO:0000256" key="3">
    <source>
        <dbReference type="SAM" id="SignalP"/>
    </source>
</evidence>
<proteinExistence type="predicted"/>
<dbReference type="AlphaFoldDB" id="A0A542XKI1"/>
<keyword evidence="2" id="KW-1133">Transmembrane helix</keyword>
<keyword evidence="2" id="KW-0472">Membrane</keyword>
<sequence length="425" mass="43847">MKTRTELGAVGAAGTAAVAAATAFAMMGNAVSAAPVGPINPVLATEGFLVMTEGDANLIGAENEGTLAVGGNLTFAQYQLATVSAGNFVVSGDNNPTALVVNERVDFANSTPGTRLQVLQNGYVKIRDLTNTVVRNVDNNNAAVNTRVLPVDDYDAFPRVELVTRQPVSSVGPAFVLDIAAAFQSFRSASTELATCQNTVALRDPNGDPIPTPIPPGTNAVIDLSPNTTNVLNISATDLDNISVLTFADQPTASSPLLVNVNTTDVGDSFSWTSPTFAGVGGPEARFILFNFPTATSLTLAAGGATVEGTIYAPRADYTDLDQSNTEGNIIARTLAHRGGEIHDYPFSTTLACSNGTPTPTPSVTPTVTPTATPTETPSPTKTALPITGSSGGSMLFGGTLAVLAGAVLLATLGFAHWRRRNRHS</sequence>
<feature type="domain" description="Choice-of-anchor A" evidence="4">
    <location>
        <begin position="45"/>
        <end position="343"/>
    </location>
</feature>
<feature type="compositionally biased region" description="Low complexity" evidence="1">
    <location>
        <begin position="362"/>
        <end position="383"/>
    </location>
</feature>
<feature type="transmembrane region" description="Helical" evidence="2">
    <location>
        <begin position="395"/>
        <end position="416"/>
    </location>
</feature>
<evidence type="ECO:0000313" key="5">
    <source>
        <dbReference type="EMBL" id="GIM84132.1"/>
    </source>
</evidence>
<evidence type="ECO:0000259" key="4">
    <source>
        <dbReference type="Pfam" id="PF20597"/>
    </source>
</evidence>
<reference evidence="5 8" key="2">
    <citation type="submission" date="2021-03" db="EMBL/GenBank/DDBJ databases">
        <title>Whole genome shotgun sequence of Salinispora arenicola NBRC 105043.</title>
        <authorList>
            <person name="Komaki H."/>
            <person name="Tamura T."/>
        </authorList>
    </citation>
    <scope>NUCLEOTIDE SEQUENCE [LARGE SCALE GENOMIC DNA]</scope>
    <source>
        <strain evidence="5 8">NBRC 105043</strain>
    </source>
</reference>
<organism evidence="6 7">
    <name type="scientific">Salinispora arenicola</name>
    <dbReference type="NCBI Taxonomy" id="168697"/>
    <lineage>
        <taxon>Bacteria</taxon>
        <taxon>Bacillati</taxon>
        <taxon>Actinomycetota</taxon>
        <taxon>Actinomycetes</taxon>
        <taxon>Micromonosporales</taxon>
        <taxon>Micromonosporaceae</taxon>
        <taxon>Salinispora</taxon>
    </lineage>
</organism>
<evidence type="ECO:0000313" key="6">
    <source>
        <dbReference type="EMBL" id="TQL36337.1"/>
    </source>
</evidence>
<keyword evidence="2" id="KW-0812">Transmembrane</keyword>
<keyword evidence="3" id="KW-0732">Signal</keyword>
<feature type="region of interest" description="Disordered" evidence="1">
    <location>
        <begin position="356"/>
        <end position="383"/>
    </location>
</feature>
<dbReference type="Pfam" id="PF20597">
    <property type="entry name" value="pAdhesive_15"/>
    <property type="match status" value="1"/>
</dbReference>
<evidence type="ECO:0000256" key="1">
    <source>
        <dbReference type="SAM" id="MobiDB-lite"/>
    </source>
</evidence>
<reference evidence="6 7" key="1">
    <citation type="submission" date="2019-06" db="EMBL/GenBank/DDBJ databases">
        <title>Sequencing the genomes of 1000 actinobacteria strains.</title>
        <authorList>
            <person name="Klenk H.-P."/>
        </authorList>
    </citation>
    <scope>NUCLEOTIDE SEQUENCE [LARGE SCALE GENOMIC DNA]</scope>
    <source>
        <strain evidence="6 7">DSM 44819</strain>
    </source>
</reference>